<dbReference type="EMBL" id="ML742025">
    <property type="protein sequence ID" value="KAE8155062.1"/>
    <property type="molecule type" value="Genomic_DNA"/>
</dbReference>
<proteinExistence type="predicted"/>
<gene>
    <name evidence="1" type="ORF">BDV25DRAFT_170364</name>
</gene>
<name>A0A5N6U8Y5_ASPAV</name>
<protein>
    <submittedName>
        <fullName evidence="1">Uncharacterized protein</fullName>
    </submittedName>
</protein>
<dbReference type="Proteomes" id="UP000325780">
    <property type="component" value="Unassembled WGS sequence"/>
</dbReference>
<keyword evidence="2" id="KW-1185">Reference proteome</keyword>
<dbReference type="AlphaFoldDB" id="A0A5N6U8Y5"/>
<reference evidence="1 2" key="1">
    <citation type="submission" date="2019-04" db="EMBL/GenBank/DDBJ databases">
        <title>Friends and foes A comparative genomics study of 23 Aspergillus species from section Flavi.</title>
        <authorList>
            <consortium name="DOE Joint Genome Institute"/>
            <person name="Kjaerbolling I."/>
            <person name="Vesth T."/>
            <person name="Frisvad J.C."/>
            <person name="Nybo J.L."/>
            <person name="Theobald S."/>
            <person name="Kildgaard S."/>
            <person name="Isbrandt T."/>
            <person name="Kuo A."/>
            <person name="Sato A."/>
            <person name="Lyhne E.K."/>
            <person name="Kogle M.E."/>
            <person name="Wiebenga A."/>
            <person name="Kun R.S."/>
            <person name="Lubbers R.J."/>
            <person name="Makela M.R."/>
            <person name="Barry K."/>
            <person name="Chovatia M."/>
            <person name="Clum A."/>
            <person name="Daum C."/>
            <person name="Haridas S."/>
            <person name="He G."/>
            <person name="LaButti K."/>
            <person name="Lipzen A."/>
            <person name="Mondo S."/>
            <person name="Riley R."/>
            <person name="Salamov A."/>
            <person name="Simmons B.A."/>
            <person name="Magnuson J.K."/>
            <person name="Henrissat B."/>
            <person name="Mortensen U.H."/>
            <person name="Larsen T.O."/>
            <person name="Devries R.P."/>
            <person name="Grigoriev I.V."/>
            <person name="Machida M."/>
            <person name="Baker S.E."/>
            <person name="Andersen M.R."/>
        </authorList>
    </citation>
    <scope>NUCLEOTIDE SEQUENCE [LARGE SCALE GENOMIC DNA]</scope>
    <source>
        <strain evidence="1 2">IBT 18842</strain>
    </source>
</reference>
<dbReference type="OrthoDB" id="4138941at2759"/>
<sequence length="450" mass="52367">MDGWTDFFFQGCSLKVIKLFRDLPRDPEFREFQESQSWQLGRRASDNMPPGHDILVLWMTARKGKSRTQYAAKTFADFPRERAEARIRTSGLKNHSVEEVQKQLDPFWLESRAFEHVMRCCSNSQKIYFPRYFGVLKRIQRQDYPLSYLLRPRAIVLEAIKPELASRRVLAANSPTANRSKSYEAFSQALDQMALSDFERCWYRSLFSDRFRRLLVLHDIGATHGDVRDDHFRLPGDFYDTVLYDFSSSYTFYPTWPCIRRPKPLSAMTSNEQNILLEILLDRAEQCDLRHYFARSLQLSPQVVEGLCSQTINSEIANLELIVLKVMVRPDEFSMPSLASILPFLEAIRPENKSTWHISRARLLQYYDSAWVLYPRHKEVGEMTLVSLSEKAFLDTDTLPVDDQHTFFLLLFPRSWDIGEAVHRLMAACSDLILSGKQGSVLSRAQFDNL</sequence>
<organism evidence="1 2">
    <name type="scientific">Aspergillus avenaceus</name>
    <dbReference type="NCBI Taxonomy" id="36643"/>
    <lineage>
        <taxon>Eukaryota</taxon>
        <taxon>Fungi</taxon>
        <taxon>Dikarya</taxon>
        <taxon>Ascomycota</taxon>
        <taxon>Pezizomycotina</taxon>
        <taxon>Eurotiomycetes</taxon>
        <taxon>Eurotiomycetidae</taxon>
        <taxon>Eurotiales</taxon>
        <taxon>Aspergillaceae</taxon>
        <taxon>Aspergillus</taxon>
        <taxon>Aspergillus subgen. Circumdati</taxon>
    </lineage>
</organism>
<evidence type="ECO:0000313" key="1">
    <source>
        <dbReference type="EMBL" id="KAE8155062.1"/>
    </source>
</evidence>
<accession>A0A5N6U8Y5</accession>
<evidence type="ECO:0000313" key="2">
    <source>
        <dbReference type="Proteomes" id="UP000325780"/>
    </source>
</evidence>